<dbReference type="SUPFAM" id="SSF50346">
    <property type="entry name" value="PRC-barrel domain"/>
    <property type="match status" value="1"/>
</dbReference>
<dbReference type="Proteomes" id="UP000318102">
    <property type="component" value="Unassembled WGS sequence"/>
</dbReference>
<dbReference type="RefSeq" id="WP_144991571.1">
    <property type="nucleotide sequence ID" value="NZ_VNJK01000001.1"/>
</dbReference>
<dbReference type="InterPro" id="IPR027275">
    <property type="entry name" value="PRC-brl_dom"/>
</dbReference>
<gene>
    <name evidence="2" type="ORF">FPZ44_16250</name>
</gene>
<dbReference type="InterPro" id="IPR011033">
    <property type="entry name" value="PRC_barrel-like_sf"/>
</dbReference>
<dbReference type="Gene3D" id="2.30.30.240">
    <property type="entry name" value="PRC-barrel domain"/>
    <property type="match status" value="1"/>
</dbReference>
<keyword evidence="3" id="KW-1185">Reference proteome</keyword>
<dbReference type="Pfam" id="PF05239">
    <property type="entry name" value="PRC"/>
    <property type="match status" value="1"/>
</dbReference>
<organism evidence="2 3">
    <name type="scientific">Paenibacillus agilis</name>
    <dbReference type="NCBI Taxonomy" id="3020863"/>
    <lineage>
        <taxon>Bacteria</taxon>
        <taxon>Bacillati</taxon>
        <taxon>Bacillota</taxon>
        <taxon>Bacilli</taxon>
        <taxon>Bacillales</taxon>
        <taxon>Paenibacillaceae</taxon>
        <taxon>Paenibacillus</taxon>
    </lineage>
</organism>
<comment type="caution">
    <text evidence="2">The sequence shown here is derived from an EMBL/GenBank/DDBJ whole genome shotgun (WGS) entry which is preliminary data.</text>
</comment>
<evidence type="ECO:0000313" key="3">
    <source>
        <dbReference type="Proteomes" id="UP000318102"/>
    </source>
</evidence>
<proteinExistence type="predicted"/>
<dbReference type="OrthoDB" id="1707618at2"/>
<feature type="domain" description="PRC-barrel" evidence="1">
    <location>
        <begin position="5"/>
        <end position="65"/>
    </location>
</feature>
<evidence type="ECO:0000259" key="1">
    <source>
        <dbReference type="Pfam" id="PF05239"/>
    </source>
</evidence>
<sequence length="166" mass="18819">MKLLELIGLPIYDITTGQRVSKVKDIWISAQWKLTHLELEEGGMFRRHAAVIHWEQLAACGEDAVFIPSASVIERGEEIVEQQEWSFLYGSRRLKDIPLLTLEGTQIGWVADVYFQADMGNTIIGLEITDGLISDLLEGRQRIDGTSRMQIGEHAILLHDLKPEHQ</sequence>
<accession>A0A559J3S1</accession>
<name>A0A559J3S1_9BACL</name>
<protein>
    <submittedName>
        <fullName evidence="2">Photosystem reaction center subunit H</fullName>
    </submittedName>
</protein>
<dbReference type="EMBL" id="VNJK01000001">
    <property type="protein sequence ID" value="TVX94466.1"/>
    <property type="molecule type" value="Genomic_DNA"/>
</dbReference>
<evidence type="ECO:0000313" key="2">
    <source>
        <dbReference type="EMBL" id="TVX94466.1"/>
    </source>
</evidence>
<dbReference type="AlphaFoldDB" id="A0A559J3S1"/>
<reference evidence="2 3" key="1">
    <citation type="submission" date="2019-07" db="EMBL/GenBank/DDBJ databases">
        <authorList>
            <person name="Kim J."/>
        </authorList>
    </citation>
    <scope>NUCLEOTIDE SEQUENCE [LARGE SCALE GENOMIC DNA]</scope>
    <source>
        <strain evidence="2 3">N4</strain>
    </source>
</reference>